<dbReference type="SMART" id="SM00241">
    <property type="entry name" value="ZP"/>
    <property type="match status" value="1"/>
</dbReference>
<dbReference type="PANTHER" id="PTHR14002:SF51">
    <property type="entry name" value="THYROID HORMONE DOWN-REGULATED PROTEIN (GENE 17)"/>
    <property type="match status" value="1"/>
</dbReference>
<dbReference type="AlphaFoldDB" id="A0AAV7TJX4"/>
<evidence type="ECO:0000256" key="2">
    <source>
        <dbReference type="ARBA" id="ARBA00023157"/>
    </source>
</evidence>
<reference evidence="4" key="1">
    <citation type="journal article" date="2022" name="bioRxiv">
        <title>Sequencing and chromosome-scale assembly of the giantPleurodeles waltlgenome.</title>
        <authorList>
            <person name="Brown T."/>
            <person name="Elewa A."/>
            <person name="Iarovenko S."/>
            <person name="Subramanian E."/>
            <person name="Araus A.J."/>
            <person name="Petzold A."/>
            <person name="Susuki M."/>
            <person name="Suzuki K.-i.T."/>
            <person name="Hayashi T."/>
            <person name="Toyoda A."/>
            <person name="Oliveira C."/>
            <person name="Osipova E."/>
            <person name="Leigh N.D."/>
            <person name="Simon A."/>
            <person name="Yun M.H."/>
        </authorList>
    </citation>
    <scope>NUCLEOTIDE SEQUENCE</scope>
    <source>
        <strain evidence="4">20211129_DDA</strain>
        <tissue evidence="4">Liver</tissue>
    </source>
</reference>
<evidence type="ECO:0000256" key="1">
    <source>
        <dbReference type="ARBA" id="ARBA00022729"/>
    </source>
</evidence>
<comment type="caution">
    <text evidence="4">The sequence shown here is derived from an EMBL/GenBank/DDBJ whole genome shotgun (WGS) entry which is preliminary data.</text>
</comment>
<dbReference type="PROSITE" id="PS51034">
    <property type="entry name" value="ZP_2"/>
    <property type="match status" value="1"/>
</dbReference>
<dbReference type="InterPro" id="IPR042235">
    <property type="entry name" value="ZP-C_dom"/>
</dbReference>
<keyword evidence="5" id="KW-1185">Reference proteome</keyword>
<feature type="non-terminal residue" evidence="4">
    <location>
        <position position="284"/>
    </location>
</feature>
<dbReference type="Pfam" id="PF00100">
    <property type="entry name" value="Zona_pellucida"/>
    <property type="match status" value="1"/>
</dbReference>
<dbReference type="PANTHER" id="PTHR14002">
    <property type="entry name" value="ENDOGLIN/TGF-BETA RECEPTOR TYPE III"/>
    <property type="match status" value="1"/>
</dbReference>
<dbReference type="Pfam" id="PF23344">
    <property type="entry name" value="ZP-N"/>
    <property type="match status" value="1"/>
</dbReference>
<evidence type="ECO:0000259" key="3">
    <source>
        <dbReference type="PROSITE" id="PS51034"/>
    </source>
</evidence>
<dbReference type="InterPro" id="IPR055355">
    <property type="entry name" value="ZP-C"/>
</dbReference>
<dbReference type="InterPro" id="IPR055356">
    <property type="entry name" value="ZP-N"/>
</dbReference>
<evidence type="ECO:0000313" key="5">
    <source>
        <dbReference type="Proteomes" id="UP001066276"/>
    </source>
</evidence>
<accession>A0AAV7TJX4</accession>
<evidence type="ECO:0000313" key="4">
    <source>
        <dbReference type="EMBL" id="KAJ1176244.1"/>
    </source>
</evidence>
<feature type="domain" description="ZP" evidence="3">
    <location>
        <begin position="39"/>
        <end position="284"/>
    </location>
</feature>
<dbReference type="Gene3D" id="2.60.40.3210">
    <property type="entry name" value="Zona pellucida, ZP-N domain"/>
    <property type="match status" value="1"/>
</dbReference>
<protein>
    <recommendedName>
        <fullName evidence="3">ZP domain-containing protein</fullName>
    </recommendedName>
</protein>
<keyword evidence="2" id="KW-1015">Disulfide bond</keyword>
<feature type="non-terminal residue" evidence="4">
    <location>
        <position position="1"/>
    </location>
</feature>
<dbReference type="Gene3D" id="2.60.40.4100">
    <property type="entry name" value="Zona pellucida, ZP-C domain"/>
    <property type="match status" value="1"/>
</dbReference>
<dbReference type="EMBL" id="JANPWB010000006">
    <property type="protein sequence ID" value="KAJ1176244.1"/>
    <property type="molecule type" value="Genomic_DNA"/>
</dbReference>
<name>A0AAV7TJX4_PLEWA</name>
<proteinExistence type="predicted"/>
<gene>
    <name evidence="4" type="ORF">NDU88_001526</name>
</gene>
<dbReference type="Proteomes" id="UP001066276">
    <property type="component" value="Chromosome 3_2"/>
</dbReference>
<organism evidence="4 5">
    <name type="scientific">Pleurodeles waltl</name>
    <name type="common">Iberian ribbed newt</name>
    <dbReference type="NCBI Taxonomy" id="8319"/>
    <lineage>
        <taxon>Eukaryota</taxon>
        <taxon>Metazoa</taxon>
        <taxon>Chordata</taxon>
        <taxon>Craniata</taxon>
        <taxon>Vertebrata</taxon>
        <taxon>Euteleostomi</taxon>
        <taxon>Amphibia</taxon>
        <taxon>Batrachia</taxon>
        <taxon>Caudata</taxon>
        <taxon>Salamandroidea</taxon>
        <taxon>Salamandridae</taxon>
        <taxon>Pleurodelinae</taxon>
        <taxon>Pleurodeles</taxon>
    </lineage>
</organism>
<dbReference type="InterPro" id="IPR001507">
    <property type="entry name" value="ZP_dom"/>
</dbReference>
<keyword evidence="1" id="KW-0732">Signal</keyword>
<sequence>SSQIFPCATDEIFDDITGICICNLSMYSSTVLPPNPTLRCLSGQIRLNVSRCQLERSGYDSSKLHLMDSSCVGQRVVEDVAEIVVSTNPFSSACGNVMTVNDSHVIYSNNLNIPAKVFMSGVLTRNNISIGFDCSYPLMMPVSLFSIMNPAIGFIELNVHGVNTIMKPTMTAFIDSNFTVPYNESSMYLYTSNPLYLSMRLPEFEFLYLLVKRMYATTINDLNAVPQFDLITDGCPSLDMNDLVSVVHNGDSYQAQFVIQVFQITGSDSVYFFADVETCMETCT</sequence>